<organism evidence="1 2">
    <name type="scientific">Spirosoma utsteinense</name>
    <dbReference type="NCBI Taxonomy" id="2585773"/>
    <lineage>
        <taxon>Bacteria</taxon>
        <taxon>Pseudomonadati</taxon>
        <taxon>Bacteroidota</taxon>
        <taxon>Cytophagia</taxon>
        <taxon>Cytophagales</taxon>
        <taxon>Cytophagaceae</taxon>
        <taxon>Spirosoma</taxon>
    </lineage>
</organism>
<accession>A0ABR6W7V1</accession>
<proteinExistence type="predicted"/>
<dbReference type="NCBIfam" id="TIGR04183">
    <property type="entry name" value="Por_Secre_tail"/>
    <property type="match status" value="1"/>
</dbReference>
<dbReference type="InterPro" id="IPR013783">
    <property type="entry name" value="Ig-like_fold"/>
</dbReference>
<evidence type="ECO:0000313" key="2">
    <source>
        <dbReference type="Proteomes" id="UP000700732"/>
    </source>
</evidence>
<comment type="caution">
    <text evidence="1">The sequence shown here is derived from an EMBL/GenBank/DDBJ whole genome shotgun (WGS) entry which is preliminary data.</text>
</comment>
<name>A0ABR6W7V1_9BACT</name>
<sequence>MNKRVTTQALGWLIGFLLLFSWNLQAKVNAPHRPIPFTESFDLSNPTIDAPPISLTAMVGTPFSYQVIRTPFTFNISVTGLPANGLSLVARGIDVTIEGRPITAGVMSLTLNTTEESVPTTRELIITVSPPPPPPPPLSLTAMVGTPFSYKLPITAYTTNTSAIGLPANGLSVVRDIVELHIRGTPITAGVMSVTIINTESNSAPIERVYIITVTPPPPPPPPVSLTAMVGTPFSYKLPITAYTTNTSAIGLPANGLSVVRDIVELHIRGTPITAGVMSVTIINTESNSAPIERVYIITVSPPLPPISLTATVGVPFSFGLPSLLPLGGSTTLGVTGLPANGLSVQLSFSSQVIIGGTPLTSGVMNLTLVNSQTPSEKTAWRAITITVNPAPGTPPANNPPVAPSIPSQTATVGVAYFQNTPSFTDPDGQAIAVQAFGLPPGLSYTGTASGIVAGTPTTAGVYSVSLVGTDLGNGTLTGGLSATTVYTITVNPASPGGGSLALLAPTYNCTTGAFRFNTSGGDSSPITFAAIGITGPTTNPDQFVDTDLRTAADAPLITLSATQNGTLVTYVWNIRAVCPVGPGTPPVNPPSGALTLLAPTYNCTTGAFTFNTSGGDGSPITFAAIGITGPTTNPNQFVDIALRTAADAPLITLSATQNGTTVTYVWNIRAQCPVGPGTPPVDPPVGSAFLLLPPTYNCETGAFTFNTSGGNGTTIEYRAVPGITDWTTNPNQFVDEGSRTANDVQPFLLQARQNGVVVTLVWNLKATCGRARLGAPELERGLTVLVLGNPVVGETVQVAVSGAEGQPLRVALTNLQGRPVSETHIGRAAAMEQISVPLGRPGGMYLLQVSSPGQTKVVRVLKAD</sequence>
<evidence type="ECO:0008006" key="3">
    <source>
        <dbReference type="Google" id="ProtNLM"/>
    </source>
</evidence>
<dbReference type="SUPFAM" id="SSF49313">
    <property type="entry name" value="Cadherin-like"/>
    <property type="match status" value="1"/>
</dbReference>
<dbReference type="InterPro" id="IPR026444">
    <property type="entry name" value="Secre_tail"/>
</dbReference>
<protein>
    <recommendedName>
        <fullName evidence="3">T9SS type A sorting domain-containing protein</fullName>
    </recommendedName>
</protein>
<dbReference type="Gene3D" id="2.60.40.10">
    <property type="entry name" value="Immunoglobulins"/>
    <property type="match status" value="2"/>
</dbReference>
<dbReference type="InterPro" id="IPR015919">
    <property type="entry name" value="Cadherin-like_sf"/>
</dbReference>
<gene>
    <name evidence="1" type="ORF">FH603_3159</name>
</gene>
<keyword evidence="2" id="KW-1185">Reference proteome</keyword>
<evidence type="ECO:0000313" key="1">
    <source>
        <dbReference type="EMBL" id="MBC3792645.1"/>
    </source>
</evidence>
<reference evidence="1 2" key="1">
    <citation type="submission" date="2019-06" db="EMBL/GenBank/DDBJ databases">
        <title>Spirosoma utsteinense sp. nov. isolated from Antarctic ice-free soils.</title>
        <authorList>
            <person name="Tahon G."/>
        </authorList>
    </citation>
    <scope>NUCLEOTIDE SEQUENCE [LARGE SCALE GENOMIC DNA]</scope>
    <source>
        <strain evidence="1 2">LMG 31447</strain>
    </source>
</reference>
<dbReference type="RefSeq" id="WP_244968008.1">
    <property type="nucleotide sequence ID" value="NZ_VFIA01000018.1"/>
</dbReference>
<dbReference type="EMBL" id="VFIA01000018">
    <property type="protein sequence ID" value="MBC3792645.1"/>
    <property type="molecule type" value="Genomic_DNA"/>
</dbReference>
<dbReference type="Proteomes" id="UP000700732">
    <property type="component" value="Unassembled WGS sequence"/>
</dbReference>